<proteinExistence type="predicted"/>
<reference evidence="1 2" key="1">
    <citation type="journal article" date="2023" name="ACS Omega">
        <title>Identification of the Neoaspergillic Acid Biosynthesis Gene Cluster by Establishing an In Vitro CRISPR-Ribonucleoprotein Genetic System in Aspergillus melleus.</title>
        <authorList>
            <person name="Yuan B."/>
            <person name="Grau M.F."/>
            <person name="Murata R.M."/>
            <person name="Torok T."/>
            <person name="Venkateswaran K."/>
            <person name="Stajich J.E."/>
            <person name="Wang C.C.C."/>
        </authorList>
    </citation>
    <scope>NUCLEOTIDE SEQUENCE [LARGE SCALE GENOMIC DNA]</scope>
    <source>
        <strain evidence="1 2">IMV 1140</strain>
    </source>
</reference>
<protein>
    <submittedName>
        <fullName evidence="1">Uncharacterized protein</fullName>
    </submittedName>
</protein>
<sequence length="235" mass="24596">MTADMATITSTTTYTAKPDVSFKGYYLNADGGLTSTICQNDLPTFIARGNVVDCCASAPGCVFPEPCTACAYPTACSNNAEVYDFSVSGTAHTWPCRGLTCKTLMIYESYPHSTKGWSKTAHWCVGDSDPTVLFRNYESTLDMTITGITKPTSSPTSVPASTTASMPQDTGSSDSSSGGKSDNKAGPIAGGVVGGVAAVAIVIAALFFIMKRQKKKNLELQAVNEIGTEYVAAGK</sequence>
<evidence type="ECO:0000313" key="1">
    <source>
        <dbReference type="EMBL" id="KAK1147092.1"/>
    </source>
</evidence>
<comment type="caution">
    <text evidence="1">The sequence shown here is derived from an EMBL/GenBank/DDBJ whole genome shotgun (WGS) entry which is preliminary data.</text>
</comment>
<keyword evidence="2" id="KW-1185">Reference proteome</keyword>
<dbReference type="Proteomes" id="UP001177260">
    <property type="component" value="Unassembled WGS sequence"/>
</dbReference>
<evidence type="ECO:0000313" key="2">
    <source>
        <dbReference type="Proteomes" id="UP001177260"/>
    </source>
</evidence>
<name>A0ACC3B9M5_9EURO</name>
<dbReference type="EMBL" id="JAOPJF010000013">
    <property type="protein sequence ID" value="KAK1147092.1"/>
    <property type="molecule type" value="Genomic_DNA"/>
</dbReference>
<gene>
    <name evidence="1" type="ORF">N8T08_001831</name>
</gene>
<organism evidence="1 2">
    <name type="scientific">Aspergillus melleus</name>
    <dbReference type="NCBI Taxonomy" id="138277"/>
    <lineage>
        <taxon>Eukaryota</taxon>
        <taxon>Fungi</taxon>
        <taxon>Dikarya</taxon>
        <taxon>Ascomycota</taxon>
        <taxon>Pezizomycotina</taxon>
        <taxon>Eurotiomycetes</taxon>
        <taxon>Eurotiomycetidae</taxon>
        <taxon>Eurotiales</taxon>
        <taxon>Aspergillaceae</taxon>
        <taxon>Aspergillus</taxon>
        <taxon>Aspergillus subgen. Circumdati</taxon>
    </lineage>
</organism>
<accession>A0ACC3B9M5</accession>